<accession>X1REQ6</accession>
<dbReference type="AlphaFoldDB" id="X1REQ6"/>
<dbReference type="EMBL" id="BARV01045043">
    <property type="protein sequence ID" value="GAI65456.1"/>
    <property type="molecule type" value="Genomic_DNA"/>
</dbReference>
<reference evidence="1" key="1">
    <citation type="journal article" date="2014" name="Front. Microbiol.">
        <title>High frequency of phylogenetically diverse reductive dehalogenase-homologous genes in deep subseafloor sedimentary metagenomes.</title>
        <authorList>
            <person name="Kawai M."/>
            <person name="Futagami T."/>
            <person name="Toyoda A."/>
            <person name="Takaki Y."/>
            <person name="Nishi S."/>
            <person name="Hori S."/>
            <person name="Arai W."/>
            <person name="Tsubouchi T."/>
            <person name="Morono Y."/>
            <person name="Uchiyama I."/>
            <person name="Ito T."/>
            <person name="Fujiyama A."/>
            <person name="Inagaki F."/>
            <person name="Takami H."/>
        </authorList>
    </citation>
    <scope>NUCLEOTIDE SEQUENCE</scope>
    <source>
        <strain evidence="1">Expedition CK06-06</strain>
    </source>
</reference>
<comment type="caution">
    <text evidence="1">The sequence shown here is derived from an EMBL/GenBank/DDBJ whole genome shotgun (WGS) entry which is preliminary data.</text>
</comment>
<evidence type="ECO:0000313" key="1">
    <source>
        <dbReference type="EMBL" id="GAI65456.1"/>
    </source>
</evidence>
<protein>
    <submittedName>
        <fullName evidence="1">Uncharacterized protein</fullName>
    </submittedName>
</protein>
<organism evidence="1">
    <name type="scientific">marine sediment metagenome</name>
    <dbReference type="NCBI Taxonomy" id="412755"/>
    <lineage>
        <taxon>unclassified sequences</taxon>
        <taxon>metagenomes</taxon>
        <taxon>ecological metagenomes</taxon>
    </lineage>
</organism>
<gene>
    <name evidence="1" type="ORF">S06H3_66254</name>
</gene>
<proteinExistence type="predicted"/>
<sequence length="61" mass="7165">YENFDIDGITVYEDVDFVEVSPGVMRDHFGVLRNFKEVKGKLQFPFPIEPLIKKDMDPNKF</sequence>
<name>X1REQ6_9ZZZZ</name>
<feature type="non-terminal residue" evidence="1">
    <location>
        <position position="1"/>
    </location>
</feature>